<dbReference type="EMBL" id="QHHU01000003">
    <property type="protein sequence ID" value="RSM49684.1"/>
    <property type="molecule type" value="Genomic_DNA"/>
</dbReference>
<reference evidence="1 2" key="1">
    <citation type="submission" date="2018-05" db="EMBL/GenBank/DDBJ databases">
        <title>Evolution of GPA BGCs.</title>
        <authorList>
            <person name="Waglechner N."/>
            <person name="Wright G.D."/>
        </authorList>
    </citation>
    <scope>NUCLEOTIDE SEQUENCE [LARGE SCALE GENOMIC DNA]</scope>
    <source>
        <strain evidence="1 2">DSM 5908</strain>
    </source>
</reference>
<protein>
    <submittedName>
        <fullName evidence="1">Peptide ABC transporter substrate-binding protein</fullName>
    </submittedName>
</protein>
<accession>A0A428X2X5</accession>
<comment type="caution">
    <text evidence="1">The sequence shown here is derived from an EMBL/GenBank/DDBJ whole genome shotgun (WGS) entry which is preliminary data.</text>
</comment>
<dbReference type="Gene3D" id="3.10.105.10">
    <property type="entry name" value="Dipeptide-binding Protein, Domain 3"/>
    <property type="match status" value="1"/>
</dbReference>
<dbReference type="Proteomes" id="UP000286716">
    <property type="component" value="Unassembled WGS sequence"/>
</dbReference>
<sequence>IPPGPPTAPDVAKAEESLKAAGYAKTAGTWRKNGKALSLVIASPATQEPYATIAKELAAELVAQGIEVNAITPPPRDLFSGLLAMPVVDGVQQPSGDSAGNVGIDIAVVPQAVGGDTASVLASTFGCRPEQTASGTDKTKPIVPGNSAGLCVPALQPSIDTALSGSTPIAEALTTLEPELWRQNVVIPLFQLADTLAIGSGISGVTPGPPMVGPFGSAVNWTRGPK</sequence>
<evidence type="ECO:0000313" key="1">
    <source>
        <dbReference type="EMBL" id="RSM49684.1"/>
    </source>
</evidence>
<gene>
    <name evidence="1" type="ORF">DMA12_04525</name>
</gene>
<evidence type="ECO:0000313" key="2">
    <source>
        <dbReference type="Proteomes" id="UP000286716"/>
    </source>
</evidence>
<name>A0A428X2X5_AMYBA</name>
<organism evidence="1 2">
    <name type="scientific">Amycolatopsis balhimycina DSM 5908</name>
    <dbReference type="NCBI Taxonomy" id="1081091"/>
    <lineage>
        <taxon>Bacteria</taxon>
        <taxon>Bacillati</taxon>
        <taxon>Actinomycetota</taxon>
        <taxon>Actinomycetes</taxon>
        <taxon>Pseudonocardiales</taxon>
        <taxon>Pseudonocardiaceae</taxon>
        <taxon>Amycolatopsis</taxon>
    </lineage>
</organism>
<dbReference type="AlphaFoldDB" id="A0A428X2X5"/>
<keyword evidence="2" id="KW-1185">Reference proteome</keyword>
<feature type="non-terminal residue" evidence="1">
    <location>
        <position position="1"/>
    </location>
</feature>
<proteinExistence type="predicted"/>
<dbReference type="SUPFAM" id="SSF53850">
    <property type="entry name" value="Periplasmic binding protein-like II"/>
    <property type="match status" value="1"/>
</dbReference>